<protein>
    <recommendedName>
        <fullName evidence="4">40S ribosomal protein S25</fullName>
    </recommendedName>
</protein>
<feature type="compositionally biased region" description="Basic and acidic residues" evidence="5">
    <location>
        <begin position="7"/>
        <end position="18"/>
    </location>
</feature>
<gene>
    <name evidence="6" type="ORF">NYPRO_LOCUS13005</name>
</gene>
<dbReference type="InterPro" id="IPR004977">
    <property type="entry name" value="Ribosomal_eS25"/>
</dbReference>
<sequence>MSFVMPLKDDKKKKDAGKTAKKKKDRDPKKWSKGKVRHKLHNLVFFDKATCDKLGEEVPNYKLITPAIVSETEDLSKGIIILVSEHRAQVIYTRKMKGGDLPADSEDA</sequence>
<evidence type="ECO:0000256" key="2">
    <source>
        <dbReference type="ARBA" id="ARBA00022980"/>
    </source>
</evidence>
<keyword evidence="2 4" id="KW-0689">Ribosomal protein</keyword>
<name>A0A811YRM0_NYCPR</name>
<evidence type="ECO:0000256" key="4">
    <source>
        <dbReference type="RuleBase" id="RU366057"/>
    </source>
</evidence>
<dbReference type="AlphaFoldDB" id="A0A811YRM0"/>
<accession>A0A811YRM0</accession>
<dbReference type="Proteomes" id="UP000645828">
    <property type="component" value="Unassembled WGS sequence"/>
</dbReference>
<evidence type="ECO:0000256" key="5">
    <source>
        <dbReference type="SAM" id="MobiDB-lite"/>
    </source>
</evidence>
<evidence type="ECO:0000256" key="3">
    <source>
        <dbReference type="ARBA" id="ARBA00023274"/>
    </source>
</evidence>
<proteinExistence type="inferred from homology"/>
<dbReference type="EMBL" id="CAJHUB010000749">
    <property type="protein sequence ID" value="CAD7680206.1"/>
    <property type="molecule type" value="Genomic_DNA"/>
</dbReference>
<evidence type="ECO:0000256" key="1">
    <source>
        <dbReference type="ARBA" id="ARBA00009106"/>
    </source>
</evidence>
<dbReference type="Gene3D" id="3.30.63.20">
    <property type="match status" value="1"/>
</dbReference>
<organism evidence="6 7">
    <name type="scientific">Nyctereutes procyonoides</name>
    <name type="common">Raccoon dog</name>
    <name type="synonym">Canis procyonoides</name>
    <dbReference type="NCBI Taxonomy" id="34880"/>
    <lineage>
        <taxon>Eukaryota</taxon>
        <taxon>Metazoa</taxon>
        <taxon>Chordata</taxon>
        <taxon>Craniata</taxon>
        <taxon>Vertebrata</taxon>
        <taxon>Euteleostomi</taxon>
        <taxon>Mammalia</taxon>
        <taxon>Eutheria</taxon>
        <taxon>Laurasiatheria</taxon>
        <taxon>Carnivora</taxon>
        <taxon>Caniformia</taxon>
        <taxon>Canidae</taxon>
        <taxon>Nyctereutes</taxon>
    </lineage>
</organism>
<dbReference type="Pfam" id="PF03297">
    <property type="entry name" value="Ribosomal_S25"/>
    <property type="match status" value="1"/>
</dbReference>
<feature type="region of interest" description="Disordered" evidence="5">
    <location>
        <begin position="1"/>
        <end position="34"/>
    </location>
</feature>
<dbReference type="GO" id="GO:0005840">
    <property type="term" value="C:ribosome"/>
    <property type="evidence" value="ECO:0007669"/>
    <property type="project" value="UniProtKB-KW"/>
</dbReference>
<keyword evidence="7" id="KW-1185">Reference proteome</keyword>
<comment type="similarity">
    <text evidence="1 4">Belongs to the eukaryotic ribosomal protein eS25 family.</text>
</comment>
<comment type="caution">
    <text evidence="6">The sequence shown here is derived from an EMBL/GenBank/DDBJ whole genome shotgun (WGS) entry which is preliminary data.</text>
</comment>
<dbReference type="GO" id="GO:1990904">
    <property type="term" value="C:ribonucleoprotein complex"/>
    <property type="evidence" value="ECO:0007669"/>
    <property type="project" value="UniProtKB-KW"/>
</dbReference>
<reference evidence="6" key="1">
    <citation type="submission" date="2020-12" db="EMBL/GenBank/DDBJ databases">
        <authorList>
            <consortium name="Molecular Ecology Group"/>
        </authorList>
    </citation>
    <scope>NUCLEOTIDE SEQUENCE</scope>
    <source>
        <strain evidence="6">TBG_1078</strain>
    </source>
</reference>
<evidence type="ECO:0000313" key="7">
    <source>
        <dbReference type="Proteomes" id="UP000645828"/>
    </source>
</evidence>
<dbReference type="PANTHER" id="PTHR12850">
    <property type="entry name" value="40S RIBOSOMAL PROTEIN S25"/>
    <property type="match status" value="1"/>
</dbReference>
<evidence type="ECO:0000313" key="6">
    <source>
        <dbReference type="EMBL" id="CAD7680206.1"/>
    </source>
</evidence>
<keyword evidence="3 4" id="KW-0687">Ribonucleoprotein</keyword>